<evidence type="ECO:0000313" key="2">
    <source>
        <dbReference type="Proteomes" id="UP001283361"/>
    </source>
</evidence>
<dbReference type="EMBL" id="JAWDGP010007458">
    <property type="protein sequence ID" value="KAK3717162.1"/>
    <property type="molecule type" value="Genomic_DNA"/>
</dbReference>
<proteinExistence type="predicted"/>
<keyword evidence="2" id="KW-1185">Reference proteome</keyword>
<reference evidence="1" key="1">
    <citation type="journal article" date="2023" name="G3 (Bethesda)">
        <title>A reference genome for the long-term kleptoplast-retaining sea slug Elysia crispata morphotype clarki.</title>
        <authorList>
            <person name="Eastman K.E."/>
            <person name="Pendleton A.L."/>
            <person name="Shaikh M.A."/>
            <person name="Suttiyut T."/>
            <person name="Ogas R."/>
            <person name="Tomko P."/>
            <person name="Gavelis G."/>
            <person name="Widhalm J.R."/>
            <person name="Wisecaver J.H."/>
        </authorList>
    </citation>
    <scope>NUCLEOTIDE SEQUENCE</scope>
    <source>
        <strain evidence="1">ECLA1</strain>
    </source>
</reference>
<name>A0AAE0XWT8_9GAST</name>
<organism evidence="1 2">
    <name type="scientific">Elysia crispata</name>
    <name type="common">lettuce slug</name>
    <dbReference type="NCBI Taxonomy" id="231223"/>
    <lineage>
        <taxon>Eukaryota</taxon>
        <taxon>Metazoa</taxon>
        <taxon>Spiralia</taxon>
        <taxon>Lophotrochozoa</taxon>
        <taxon>Mollusca</taxon>
        <taxon>Gastropoda</taxon>
        <taxon>Heterobranchia</taxon>
        <taxon>Euthyneura</taxon>
        <taxon>Panpulmonata</taxon>
        <taxon>Sacoglossa</taxon>
        <taxon>Placobranchoidea</taxon>
        <taxon>Plakobranchidae</taxon>
        <taxon>Elysia</taxon>
    </lineage>
</organism>
<sequence>MLIIDKPSARTVRKLKDRQLAPFGANDFTSIKSYGRDMTVTSPEWWCCGQPGAEAWSPLCISVCLAMYHDKLIIPLCVCVFSLQNGGVVGSPVLKPGLLSVSLYVLPCIMTS</sequence>
<dbReference type="Proteomes" id="UP001283361">
    <property type="component" value="Unassembled WGS sequence"/>
</dbReference>
<accession>A0AAE0XWT8</accession>
<protein>
    <submittedName>
        <fullName evidence="1">Uncharacterized protein</fullName>
    </submittedName>
</protein>
<dbReference type="AlphaFoldDB" id="A0AAE0XWT8"/>
<comment type="caution">
    <text evidence="1">The sequence shown here is derived from an EMBL/GenBank/DDBJ whole genome shotgun (WGS) entry which is preliminary data.</text>
</comment>
<evidence type="ECO:0000313" key="1">
    <source>
        <dbReference type="EMBL" id="KAK3717162.1"/>
    </source>
</evidence>
<gene>
    <name evidence="1" type="ORF">RRG08_010973</name>
</gene>